<feature type="domain" description="Myb-like" evidence="8">
    <location>
        <begin position="14"/>
        <end position="66"/>
    </location>
</feature>
<dbReference type="SMART" id="SM00717">
    <property type="entry name" value="SANT"/>
    <property type="match status" value="2"/>
</dbReference>
<comment type="subcellular location">
    <subcellularLocation>
        <location evidence="1">Nucleus</location>
    </subcellularLocation>
</comment>
<evidence type="ECO:0000256" key="3">
    <source>
        <dbReference type="ARBA" id="ARBA00023015"/>
    </source>
</evidence>
<dbReference type="InterPro" id="IPR001005">
    <property type="entry name" value="SANT/Myb"/>
</dbReference>
<dbReference type="Gene3D" id="1.10.10.60">
    <property type="entry name" value="Homeodomain-like"/>
    <property type="match status" value="2"/>
</dbReference>
<dbReference type="PANTHER" id="PTHR47997">
    <property type="entry name" value="MYB DOMAIN PROTEIN 55"/>
    <property type="match status" value="1"/>
</dbReference>
<accession>A0A3P6GIU8</accession>
<keyword evidence="4" id="KW-0238">DNA-binding</keyword>
<evidence type="ECO:0000259" key="9">
    <source>
        <dbReference type="PROSITE" id="PS51294"/>
    </source>
</evidence>
<evidence type="ECO:0000256" key="4">
    <source>
        <dbReference type="ARBA" id="ARBA00023125"/>
    </source>
</evidence>
<keyword evidence="3" id="KW-0805">Transcription regulation</keyword>
<dbReference type="SUPFAM" id="SSF46689">
    <property type="entry name" value="Homeodomain-like"/>
    <property type="match status" value="1"/>
</dbReference>
<evidence type="ECO:0000256" key="2">
    <source>
        <dbReference type="ARBA" id="ARBA00022737"/>
    </source>
</evidence>
<evidence type="ECO:0000313" key="10">
    <source>
        <dbReference type="EMBL" id="VDD56785.1"/>
    </source>
</evidence>
<dbReference type="PROSITE" id="PS51294">
    <property type="entry name" value="HTH_MYB"/>
    <property type="match status" value="2"/>
</dbReference>
<feature type="domain" description="HTH myb-type" evidence="9">
    <location>
        <begin position="14"/>
        <end position="66"/>
    </location>
</feature>
<feature type="domain" description="HTH myb-type" evidence="9">
    <location>
        <begin position="67"/>
        <end position="121"/>
    </location>
</feature>
<dbReference type="FunFam" id="1.10.10.60:FF:000077">
    <property type="entry name" value="MYB transcription factor"/>
    <property type="match status" value="1"/>
</dbReference>
<dbReference type="AlphaFoldDB" id="A0A3P6GIU8"/>
<dbReference type="GO" id="GO:0005634">
    <property type="term" value="C:nucleus"/>
    <property type="evidence" value="ECO:0007669"/>
    <property type="project" value="UniProtKB-SubCell"/>
</dbReference>
<dbReference type="EMBL" id="LR031879">
    <property type="protein sequence ID" value="VDD56785.1"/>
    <property type="molecule type" value="Genomic_DNA"/>
</dbReference>
<dbReference type="GO" id="GO:0003677">
    <property type="term" value="F:DNA binding"/>
    <property type="evidence" value="ECO:0007669"/>
    <property type="project" value="UniProtKB-KW"/>
</dbReference>
<dbReference type="GO" id="GO:0045893">
    <property type="term" value="P:positive regulation of DNA-templated transcription"/>
    <property type="evidence" value="ECO:0007669"/>
    <property type="project" value="UniProtKB-ARBA"/>
</dbReference>
<keyword evidence="7" id="KW-0539">Nucleus</keyword>
<dbReference type="InterPro" id="IPR017930">
    <property type="entry name" value="Myb_dom"/>
</dbReference>
<name>A0A3P6GIU8_BRAOL</name>
<organism evidence="10">
    <name type="scientific">Brassica oleracea</name>
    <name type="common">Wild cabbage</name>
    <dbReference type="NCBI Taxonomy" id="3712"/>
    <lineage>
        <taxon>Eukaryota</taxon>
        <taxon>Viridiplantae</taxon>
        <taxon>Streptophyta</taxon>
        <taxon>Embryophyta</taxon>
        <taxon>Tracheophyta</taxon>
        <taxon>Spermatophyta</taxon>
        <taxon>Magnoliopsida</taxon>
        <taxon>eudicotyledons</taxon>
        <taxon>Gunneridae</taxon>
        <taxon>Pentapetalae</taxon>
        <taxon>rosids</taxon>
        <taxon>malvids</taxon>
        <taxon>Brassicales</taxon>
        <taxon>Brassicaceae</taxon>
        <taxon>Brassiceae</taxon>
        <taxon>Brassica</taxon>
    </lineage>
</organism>
<dbReference type="CDD" id="cd00167">
    <property type="entry name" value="SANT"/>
    <property type="match status" value="2"/>
</dbReference>
<evidence type="ECO:0000256" key="5">
    <source>
        <dbReference type="ARBA" id="ARBA00023159"/>
    </source>
</evidence>
<keyword evidence="6" id="KW-0804">Transcription</keyword>
<evidence type="ECO:0000256" key="7">
    <source>
        <dbReference type="ARBA" id="ARBA00023242"/>
    </source>
</evidence>
<keyword evidence="5" id="KW-0010">Activator</keyword>
<evidence type="ECO:0000256" key="6">
    <source>
        <dbReference type="ARBA" id="ARBA00023163"/>
    </source>
</evidence>
<protein>
    <submittedName>
        <fullName evidence="10">Uncharacterized protein</fullName>
    </submittedName>
</protein>
<proteinExistence type="predicted"/>
<dbReference type="InterPro" id="IPR051953">
    <property type="entry name" value="Plant_SW-associated_TFs"/>
</dbReference>
<gene>
    <name evidence="10" type="ORF">BOLC8T50014H</name>
</gene>
<dbReference type="InterPro" id="IPR009057">
    <property type="entry name" value="Homeodomain-like_sf"/>
</dbReference>
<dbReference type="PROSITE" id="PS50090">
    <property type="entry name" value="MYB_LIKE"/>
    <property type="match status" value="2"/>
</dbReference>
<dbReference type="Pfam" id="PF00249">
    <property type="entry name" value="Myb_DNA-binding"/>
    <property type="match status" value="2"/>
</dbReference>
<evidence type="ECO:0000259" key="8">
    <source>
        <dbReference type="PROSITE" id="PS50090"/>
    </source>
</evidence>
<keyword evidence="2" id="KW-0677">Repeat</keyword>
<feature type="domain" description="Myb-like" evidence="8">
    <location>
        <begin position="67"/>
        <end position="117"/>
    </location>
</feature>
<reference evidence="10" key="1">
    <citation type="submission" date="2018-11" db="EMBL/GenBank/DDBJ databases">
        <authorList>
            <consortium name="Genoscope - CEA"/>
            <person name="William W."/>
        </authorList>
    </citation>
    <scope>NUCLEOTIDE SEQUENCE</scope>
</reference>
<dbReference type="PANTHER" id="PTHR47997:SF68">
    <property type="entry name" value="MYB TRANSCRIPTION FACTOR"/>
    <property type="match status" value="1"/>
</dbReference>
<sequence length="259" mass="29418">MVCKSETSNRKLNKVRQRKGLWSPEEDEKLRSHVLKYGHVCWSTIPIQAGLQRNGKSCRLRWVNYLRPGLKKSAFTKEEETTLLSLHSILGNRWAHISKYLPGRTDNEIKNYWHSYLKKSVVVPSTKDETTRTPQTHSVANSLETFESTSGRSSSCSNVGDSFRAKVSNFSPSLVFSEWLDDSLVMDQSPQKYSYVQDHIVPQQSGFVETFSQGFYENNNSLDNFIPNSGFSLEGDIEFCTSFSDSFLVDALVSEQGSM</sequence>
<evidence type="ECO:0000256" key="1">
    <source>
        <dbReference type="ARBA" id="ARBA00004123"/>
    </source>
</evidence>